<name>A0A0C9Z2W2_9AGAM</name>
<evidence type="ECO:0000313" key="1">
    <source>
        <dbReference type="EMBL" id="KIK14393.1"/>
    </source>
</evidence>
<keyword evidence="2" id="KW-1185">Reference proteome</keyword>
<reference evidence="2" key="2">
    <citation type="submission" date="2015-01" db="EMBL/GenBank/DDBJ databases">
        <title>Evolutionary Origins and Diversification of the Mycorrhizal Mutualists.</title>
        <authorList>
            <consortium name="DOE Joint Genome Institute"/>
            <consortium name="Mycorrhizal Genomics Consortium"/>
            <person name="Kohler A."/>
            <person name="Kuo A."/>
            <person name="Nagy L.G."/>
            <person name="Floudas D."/>
            <person name="Copeland A."/>
            <person name="Barry K.W."/>
            <person name="Cichocki N."/>
            <person name="Veneault-Fourrey C."/>
            <person name="LaButti K."/>
            <person name="Lindquist E.A."/>
            <person name="Lipzen A."/>
            <person name="Lundell T."/>
            <person name="Morin E."/>
            <person name="Murat C."/>
            <person name="Riley R."/>
            <person name="Ohm R."/>
            <person name="Sun H."/>
            <person name="Tunlid A."/>
            <person name="Henrissat B."/>
            <person name="Grigoriev I.V."/>
            <person name="Hibbett D.S."/>
            <person name="Martin F."/>
        </authorList>
    </citation>
    <scope>NUCLEOTIDE SEQUENCE [LARGE SCALE GENOMIC DNA]</scope>
    <source>
        <strain evidence="2">441</strain>
    </source>
</reference>
<dbReference type="EMBL" id="KN833940">
    <property type="protein sequence ID" value="KIK14393.1"/>
    <property type="molecule type" value="Genomic_DNA"/>
</dbReference>
<dbReference type="HOGENOM" id="CLU_1005151_0_0_1"/>
<dbReference type="AlphaFoldDB" id="A0A0C9Z2W2"/>
<dbReference type="Proteomes" id="UP000054018">
    <property type="component" value="Unassembled WGS sequence"/>
</dbReference>
<reference evidence="1 2" key="1">
    <citation type="submission" date="2014-04" db="EMBL/GenBank/DDBJ databases">
        <authorList>
            <consortium name="DOE Joint Genome Institute"/>
            <person name="Kuo A."/>
            <person name="Kohler A."/>
            <person name="Costa M.D."/>
            <person name="Nagy L.G."/>
            <person name="Floudas D."/>
            <person name="Copeland A."/>
            <person name="Barry K.W."/>
            <person name="Cichocki N."/>
            <person name="Veneault-Fourrey C."/>
            <person name="LaButti K."/>
            <person name="Lindquist E.A."/>
            <person name="Lipzen A."/>
            <person name="Lundell T."/>
            <person name="Morin E."/>
            <person name="Murat C."/>
            <person name="Sun H."/>
            <person name="Tunlid A."/>
            <person name="Henrissat B."/>
            <person name="Grigoriev I.V."/>
            <person name="Hibbett D.S."/>
            <person name="Martin F."/>
            <person name="Nordberg H.P."/>
            <person name="Cantor M.N."/>
            <person name="Hua S.X."/>
        </authorList>
    </citation>
    <scope>NUCLEOTIDE SEQUENCE [LARGE SCALE GENOMIC DNA]</scope>
    <source>
        <strain evidence="1 2">441</strain>
    </source>
</reference>
<sequence length="277" mass="31213">MCQWFGHKLCVGEIALWQPQCEFIIIIDTIGNSFLLDSIYHFILKQRLGVVCALQDRWLTPLVSTAHYASEALTTGKLAASLSRSPNVQTLQWLTPIMCEYPSENHLETDGPKTIMDTEPEDLTQIMLADHLLKDVSNDVEGFSIKDEDEELMMISLEWQIAMVRISIFTPVLLMVLLQPLWVDSNINVSTTDSFYLCTVRSLHVRPPCDGFPQQTFKPDDISLFLTANMCLNDTCINGCVALLYSVFLSASTQCCAVLSTHNLPHVCYNATDEVLW</sequence>
<gene>
    <name evidence="1" type="ORF">PISMIDRAFT_117112</name>
</gene>
<organism evidence="1 2">
    <name type="scientific">Pisolithus microcarpus 441</name>
    <dbReference type="NCBI Taxonomy" id="765257"/>
    <lineage>
        <taxon>Eukaryota</taxon>
        <taxon>Fungi</taxon>
        <taxon>Dikarya</taxon>
        <taxon>Basidiomycota</taxon>
        <taxon>Agaricomycotina</taxon>
        <taxon>Agaricomycetes</taxon>
        <taxon>Agaricomycetidae</taxon>
        <taxon>Boletales</taxon>
        <taxon>Sclerodermatineae</taxon>
        <taxon>Pisolithaceae</taxon>
        <taxon>Pisolithus</taxon>
    </lineage>
</organism>
<protein>
    <submittedName>
        <fullName evidence="1">Uncharacterized protein</fullName>
    </submittedName>
</protein>
<accession>A0A0C9Z2W2</accession>
<evidence type="ECO:0000313" key="2">
    <source>
        <dbReference type="Proteomes" id="UP000054018"/>
    </source>
</evidence>
<proteinExistence type="predicted"/>